<name>G0N5C2_CAEBE</name>
<dbReference type="OrthoDB" id="5792412at2759"/>
<dbReference type="Pfam" id="PF25892">
    <property type="entry name" value="Spe-44"/>
    <property type="match status" value="1"/>
</dbReference>
<dbReference type="InterPro" id="IPR010919">
    <property type="entry name" value="SAND-like_dom_sf"/>
</dbReference>
<dbReference type="SMART" id="SM00258">
    <property type="entry name" value="SAND"/>
    <property type="match status" value="1"/>
</dbReference>
<protein>
    <submittedName>
        <fullName evidence="9">CBN-TAG-347 protein</fullName>
    </submittedName>
</protein>
<evidence type="ECO:0000256" key="2">
    <source>
        <dbReference type="ARBA" id="ARBA00022833"/>
    </source>
</evidence>
<dbReference type="GO" id="GO:0046872">
    <property type="term" value="F:metal ion binding"/>
    <property type="evidence" value="ECO:0007669"/>
    <property type="project" value="UniProtKB-KW"/>
</dbReference>
<evidence type="ECO:0000256" key="1">
    <source>
        <dbReference type="ARBA" id="ARBA00022723"/>
    </source>
</evidence>
<evidence type="ECO:0000256" key="6">
    <source>
        <dbReference type="ARBA" id="ARBA00023242"/>
    </source>
</evidence>
<sequence>MCDEDGMSMSPPPSLSPHPIGASFEGFKTEELERGSPLPLHSPINLDHGPLHEDDKSAVYQIMYAQPELSDSGYIRPVTPLQITIPDGDASPTVPVSCGVVTGKMHLNLFMCPGIHQPCIEVGNDLLSPKQFTVRGDKERQKDWKASIRVGRSSLRTHMEASTIDFYDHQNRCSGKCQSRNYVNAPTDEALQARKNKRSSEAALLKNEIENEITGREAGMESGIDNEKEEKKPNMKKARGRPRGSVNKPRSLVKIEPEDDSFFEEFFTDAPPPPIPPQAEPEPLVHLVNEPAPPVMPDIKLHNECSSYGEILNCLQNDPMNFWSQMQNSGVIGHFCDDIIVSAINLKQTALEQAVTPNTANMLTRTAFSLGIQSVIVHRVQSIERNVYQQRKHDEMFMEIQAKLAEEQRLKSQQNPSTSAASDESLRTALEMSNEHDDELVDVGKYETYSEAGDTDYHHMMPGPSHLL</sequence>
<dbReference type="PANTHER" id="PTHR10417:SF4">
    <property type="entry name" value="SAND DOMAIN-CONTAINING PROTEIN-RELATED"/>
    <property type="match status" value="1"/>
</dbReference>
<dbReference type="InParanoid" id="G0N5C2"/>
<evidence type="ECO:0000259" key="8">
    <source>
        <dbReference type="PROSITE" id="PS50864"/>
    </source>
</evidence>
<keyword evidence="4" id="KW-0238">DNA-binding</keyword>
<reference evidence="10" key="1">
    <citation type="submission" date="2011-07" db="EMBL/GenBank/DDBJ databases">
        <authorList>
            <consortium name="Caenorhabditis brenneri Sequencing and Analysis Consortium"/>
            <person name="Wilson R.K."/>
        </authorList>
    </citation>
    <scope>NUCLEOTIDE SEQUENCE [LARGE SCALE GENOMIC DNA]</scope>
    <source>
        <strain evidence="10">PB2801</strain>
    </source>
</reference>
<dbReference type="OMA" id="DWKASIR"/>
<dbReference type="InterPro" id="IPR059099">
    <property type="entry name" value="GMEB1/2/Spe-44_dom"/>
</dbReference>
<dbReference type="Pfam" id="PF01342">
    <property type="entry name" value="SAND"/>
    <property type="match status" value="1"/>
</dbReference>
<feature type="region of interest" description="Disordered" evidence="7">
    <location>
        <begin position="1"/>
        <end position="23"/>
    </location>
</feature>
<accession>G0N5C2</accession>
<dbReference type="AlphaFoldDB" id="G0N5C2"/>
<keyword evidence="2" id="KW-0862">Zinc</keyword>
<evidence type="ECO:0000256" key="4">
    <source>
        <dbReference type="ARBA" id="ARBA00023125"/>
    </source>
</evidence>
<evidence type="ECO:0000256" key="5">
    <source>
        <dbReference type="ARBA" id="ARBA00023163"/>
    </source>
</evidence>
<organism evidence="10">
    <name type="scientific">Caenorhabditis brenneri</name>
    <name type="common">Nematode worm</name>
    <dbReference type="NCBI Taxonomy" id="135651"/>
    <lineage>
        <taxon>Eukaryota</taxon>
        <taxon>Metazoa</taxon>
        <taxon>Ecdysozoa</taxon>
        <taxon>Nematoda</taxon>
        <taxon>Chromadorea</taxon>
        <taxon>Rhabditida</taxon>
        <taxon>Rhabditina</taxon>
        <taxon>Rhabditomorpha</taxon>
        <taxon>Rhabditoidea</taxon>
        <taxon>Rhabditidae</taxon>
        <taxon>Peloderinae</taxon>
        <taxon>Caenorhabditis</taxon>
    </lineage>
</organism>
<dbReference type="InterPro" id="IPR000770">
    <property type="entry name" value="SAND_dom"/>
</dbReference>
<evidence type="ECO:0000313" key="10">
    <source>
        <dbReference type="Proteomes" id="UP000008068"/>
    </source>
</evidence>
<feature type="compositionally biased region" description="Basic and acidic residues" evidence="7">
    <location>
        <begin position="211"/>
        <end position="233"/>
    </location>
</feature>
<dbReference type="EMBL" id="GL379840">
    <property type="protein sequence ID" value="EGT53320.1"/>
    <property type="molecule type" value="Genomic_DNA"/>
</dbReference>
<evidence type="ECO:0000313" key="9">
    <source>
        <dbReference type="EMBL" id="EGT53320.1"/>
    </source>
</evidence>
<dbReference type="STRING" id="135651.G0N5C2"/>
<dbReference type="Proteomes" id="UP000008068">
    <property type="component" value="Unassembled WGS sequence"/>
</dbReference>
<dbReference type="HOGENOM" id="CLU_584263_0_0_1"/>
<keyword evidence="6" id="KW-0539">Nucleus</keyword>
<dbReference type="eggNOG" id="KOG4333">
    <property type="taxonomic scope" value="Eukaryota"/>
</dbReference>
<evidence type="ECO:0000256" key="3">
    <source>
        <dbReference type="ARBA" id="ARBA00023015"/>
    </source>
</evidence>
<proteinExistence type="predicted"/>
<gene>
    <name evidence="9" type="primary">Cbn-tag-347</name>
    <name evidence="9" type="ORF">CAEBREN_08828</name>
</gene>
<keyword evidence="1" id="KW-0479">Metal-binding</keyword>
<keyword evidence="5" id="KW-0804">Transcription</keyword>
<dbReference type="GO" id="GO:0003677">
    <property type="term" value="F:DNA binding"/>
    <property type="evidence" value="ECO:0007669"/>
    <property type="project" value="UniProtKB-KW"/>
</dbReference>
<evidence type="ECO:0000256" key="7">
    <source>
        <dbReference type="SAM" id="MobiDB-lite"/>
    </source>
</evidence>
<feature type="region of interest" description="Disordered" evidence="7">
    <location>
        <begin position="211"/>
        <end position="253"/>
    </location>
</feature>
<dbReference type="PROSITE" id="PS50864">
    <property type="entry name" value="SAND"/>
    <property type="match status" value="1"/>
</dbReference>
<dbReference type="SUPFAM" id="SSF63763">
    <property type="entry name" value="SAND domain-like"/>
    <property type="match status" value="1"/>
</dbReference>
<keyword evidence="3" id="KW-0805">Transcription regulation</keyword>
<dbReference type="PANTHER" id="PTHR10417">
    <property type="entry name" value="GLUCOCORTICOID MODULATORY ELEMENT-BINDING PROTEIN"/>
    <property type="match status" value="1"/>
</dbReference>
<feature type="domain" description="SAND" evidence="8">
    <location>
        <begin position="80"/>
        <end position="165"/>
    </location>
</feature>
<keyword evidence="10" id="KW-1185">Reference proteome</keyword>
<dbReference type="Gene3D" id="3.10.390.10">
    <property type="entry name" value="SAND domain-like"/>
    <property type="match status" value="1"/>
</dbReference>
<dbReference type="FunCoup" id="G0N5C2">
    <property type="interactions" value="167"/>
</dbReference>